<dbReference type="Gene3D" id="3.30.70.3290">
    <property type="match status" value="3"/>
</dbReference>
<dbReference type="PANTHER" id="PTHR43775">
    <property type="entry name" value="FATTY ACID SYNTHASE"/>
    <property type="match status" value="1"/>
</dbReference>
<evidence type="ECO:0000313" key="9">
    <source>
        <dbReference type="EMBL" id="AAG13917.1"/>
    </source>
</evidence>
<dbReference type="KEGG" id="ag:AAG13917"/>
<dbReference type="InterPro" id="IPR016035">
    <property type="entry name" value="Acyl_Trfase/lysoPLipase"/>
</dbReference>
<keyword evidence="2" id="KW-0597">Phosphoprotein</keyword>
<dbReference type="SUPFAM" id="SSF55048">
    <property type="entry name" value="Probable ACP-binding domain of malonyl-CoA ACP transacylase"/>
    <property type="match status" value="3"/>
</dbReference>
<reference evidence="9" key="1">
    <citation type="journal article" date="2000" name="Mol. Microbiol.">
        <title>Biosynthesis of the anti-parasitic agent megalomicin: transformation of erythromycin to megalomicin in Saccharopolyspora erythraea.</title>
        <authorList>
            <person name="Volchegursky Y."/>
            <person name="Hu Z."/>
            <person name="Katz L."/>
            <person name="McDaniel R."/>
        </authorList>
    </citation>
    <scope>NUCLEOTIDE SEQUENCE</scope>
    <source>
        <strain evidence="9">NRRL3275</strain>
    </source>
</reference>
<dbReference type="PROSITE" id="PS00606">
    <property type="entry name" value="KS3_1"/>
    <property type="match status" value="2"/>
</dbReference>
<dbReference type="SMART" id="SM01294">
    <property type="entry name" value="PKS_PP_betabranch"/>
    <property type="match status" value="2"/>
</dbReference>
<dbReference type="Gene3D" id="3.40.50.720">
    <property type="entry name" value="NAD(P)-binding Rossmann-like Domain"/>
    <property type="match status" value="2"/>
</dbReference>
<dbReference type="Pfam" id="PF00109">
    <property type="entry name" value="ketoacyl-synt"/>
    <property type="match status" value="2"/>
</dbReference>
<evidence type="ECO:0000256" key="3">
    <source>
        <dbReference type="ARBA" id="ARBA00022679"/>
    </source>
</evidence>
<evidence type="ECO:0000259" key="7">
    <source>
        <dbReference type="PROSITE" id="PS50075"/>
    </source>
</evidence>
<proteinExistence type="predicted"/>
<evidence type="ECO:0000256" key="2">
    <source>
        <dbReference type="ARBA" id="ARBA00022553"/>
    </source>
</evidence>
<dbReference type="Pfam" id="PF02801">
    <property type="entry name" value="Ketoacyl-synt_C"/>
    <property type="match status" value="2"/>
</dbReference>
<dbReference type="InterPro" id="IPR016039">
    <property type="entry name" value="Thiolase-like"/>
</dbReference>
<feature type="domain" description="Carrier" evidence="7">
    <location>
        <begin position="1934"/>
        <end position="2009"/>
    </location>
</feature>
<feature type="compositionally biased region" description="Low complexity" evidence="6">
    <location>
        <begin position="3514"/>
        <end position="3525"/>
    </location>
</feature>
<dbReference type="Pfam" id="PF16197">
    <property type="entry name" value="KAsynt_C_assoc"/>
    <property type="match status" value="1"/>
</dbReference>
<dbReference type="FunFam" id="1.10.1200.10:FF:000007">
    <property type="entry name" value="Probable polyketide synthase pks17"/>
    <property type="match status" value="2"/>
</dbReference>
<dbReference type="InterPro" id="IPR036736">
    <property type="entry name" value="ACP-like_sf"/>
</dbReference>
<dbReference type="PANTHER" id="PTHR43775:SF51">
    <property type="entry name" value="INACTIVE PHENOLPHTHIOCEROL SYNTHESIS POLYKETIDE SYNTHASE TYPE I PKS1-RELATED"/>
    <property type="match status" value="1"/>
</dbReference>
<protein>
    <submittedName>
        <fullName evidence="9">Megalomicin 6-deoxyerythronolide B synthase 1</fullName>
    </submittedName>
</protein>
<feature type="region of interest" description="Disordered" evidence="6">
    <location>
        <begin position="3511"/>
        <end position="3532"/>
    </location>
</feature>
<sequence length="3546" mass="371197">MVDVPDLLGTRTPHPGPLPFPWPLCGHNEPELRARARQLHAYLEGISEDDVVAVGAALARETRAQDGPHRAVVVASSVTELTAALAALAQGRPHPSVVRGVARPTAPVVFVLPGQGAQWPGMATRLLAESPVFAAAMRACERAFDEVTDWSLTEVLDSPEHLRRVEVVQPALFAVQTSLAALWRSFGVRPDAVLGHSIGELAAAEVCGAVDVEAAARAAALWSREMVPLVGRGDMAAVALSPAELAARVERWDDDVVPAGVNGPRSVLLTGAPEPIARRVAELAAQGVRAQVVNVSMAAHSAQVDAVAEGMRSALTWFAPGDSDVPYYAGLTGGRLDTRELGADHWPRSFRLPVRFDEATRAVLELQPGTFIESSPHPVLAASLQQTLDEVGSPAAIVPTLQRDQGGLRRFLLAVAQAYTGGVTVDWTAAYPGVTPGHLPSAVAVETDEGPSTEFDWAAPDHVLRARLLEIVGAETAALAGREVDARATFRELGLDSVLAVQLRTRLATATGRDLHIAMLYDHPTPHALTEALLRGPQEEPGRGEETAHPTEAEPDEPVAVVAMACRLPGGVTSPEEFWELLAEGRDAVGGLPTDRGWDLDSLFHPDPTRSGTAHQRAGGFLTGATSFDAAFFGLSPREALAVEPQQRITLELSWEVLERAGIPPTSLRTSRTGVFVGLIPQEYGPRLAEGGEGVEGYLMTGTTTSVASGRVAYTLGLEGPAISVDTACSSSLVAVHLACQSLRRGESTMALAGGVTVMPTPGMLVDFSRMNSLAPDGRSKAFSAAADGFGMAEGAGMLLLERLSDARRHGHPVLAVIRGTAVNSDGASNGLSAPNGRAQVRVIRQALAESGLTPHTVDVVETHGTGTRLGDPIEARALSDAYGGDREHPLRIGSVKSNIGHTQAAAGVAGLIKLVLAMQAGVLPRTLHADEPSPEIDWSSGAISLLQEPAAWPAGERPRRAGVSSFGISGTNAHAIIEEAPPTGDDTRPDRMGPVVPWVLSASTGEALRARAARLAGHLREHPDQDLDDVAYSLATGRAALAYRSGFVPADASTALRILDELAAGGSGDAVTGTARAPQRVVFVFPGQGWQWAGMAVDLLDGDPVFASVLRECADALEPYLDFEIVPFLRAEAQRRTPDHTLSTDRVDVVQPVLFAVMVSLAARWRAYGVEPAAVIGHSQGEIAAACVAGALSLDDAARAVALRSRVIATMPGNGAMASIAASVDEVAARIDGRVEIAAVNGPRAVVVSGDRDDLDRLVASCTVEGVRAKRLPVDYASHSSHVEAVRDALHAELGEFRPLPGFVPFYSTVTGRWVEPAELDAGYWFRNLRHRVRFADAVRSLADQGYTTFLEVSAHPVLTTAIEEIGEDRGGDLVAVHSLRRGAGGPVDFGSALARAFVAGVAVDWESAYQGAGARRVPLPTYPFQRERFWLEPNPARRVADSDDVSSLRYRIEWHPTDPGEPGRLDGTWLLATYPGRADDRVEAARQALESAGARVEDLVVEPRTGRVDLVRRLDAVGPVAGVLCLFAVAEPAAEHSPLAVTSLSDTLDLTQAVAGSGRECPIWVVTENAVAVGPFERLRDPAHGALWALGRVVALENPAVWGGLVDVPSGSVAELSRHLGTTLSGAGEDQVALRPDGTYARRWCRAGAGGTGRWQPRGTVLVTGGTGGVGRHVARWLARQGTPCLVLASRRGPDADGVEELLTELADLGTRATVTACDVTDREQLRALLATVDDEHPLSAVFHVAATLDDGTVETLTGDRIERANRAKVLGARNLHELTRDADLDAFVLFSSSTAAFGAPGLGGYVPGNAYLDGLAQQRRSEGLPATSVAWGTWAGSGMAEGPVADRFRRHGVMEMHPDQAVEGLRVALVQGEVAPIVVDIRWDRFLLAYTAQRPTRLFDTLDEARRAAPGPDAGPGVAALAGLPVGEREKAVLDLVRTHAAAVLGHASAEQVPVDRAFAELGVDSLSALELRNRLTTATGVRLATTTVFDHPDVRTLAGHLAAELGGGSGRERPGGEAPTVAPTDEPIAIVGMACRLPGGVDSPEQLWELIVSGRDTASAAPGDRSWDPAELMVSDTTGTRTAFGNFMPGAGEFDAAFFGISPREALAMDPQQRHALETTWEALENAGIRPESLRGTDTGVFVGMSHQGYATGRPKPEDEVDGYLLTGNTASVASGRIAYVLGLEGPAITVDTACSSSLVALHVAAGSLRSGDCGLAVAGGVSVMAGPEVFREFSRQGALAPDGRCKPFSDEADGFGLGEGSAFVVLQRLSVAVREGRRVLGVVVGSAVNQDGASNGLAAPSGVAQQRVIRRAWGRAGVSGGDVGVVEAHGTGTRLGDPVELGALLGTYGVGRGGVGPVVVGSVKANVGHVQAAAGVVGVIKVVLGLGRGLVGPMVCRGGLSGLVDWSSGGLVVADGVRGWPVGVDGVRRGGVSAFGVSGTNAHVVVAEAPGSVVGAERPVEGSSRGLVGVVGGVVPVVLSAKTETALHAQARRLADHLETHPDVPMTDVVWTLTQARQRFDRRAVLLAADRTQAVERLRGLAGGEPGTGVVSGVASGGGVVFVFPGQGGQWVGMARGLLSVPVFVESVVECDAVVSSVVGFSVLGVLEGRSGAPSLDRVDVVQPVLFVVMVSLARLWRWCGVVPAAVVGHSQGEIAAAVVAGVLSVGDGARVVALRARALRALAGHGGMASVRRGRDDVQKLLDSGPWTGKLEIAAVNGPDAVVVSGDPRAVTELVEHCDGIGVRARTIPVDYASHSAQVESLREELLSVLAGIEGRPATVPFYSTLTGGFVDGTELDADYWYRNLRHPVRFHAAVEALAARDLTTFVEVSPHPVLSMAVGETLADVESAVTVGTLERDTDDVERFLTSLAEAHVHGVPVDWAAVLGSGTLVDLPTYPFQGRRFWLHPDRGPRDDVADWFHRVDWTATATDGSARLDGRWLVVVPEGYTDDGWVVEVRAALAAGGAEPVVTTVEEVTDRVGDSDAVVSMLGLADDGAAETLALLRRLDAQASTTPLWVVTVGAVAPAGPVQRPEQATVWGLALVASLERGHRWTGLLDLPQTPDPQLRPRLVEALAGAEDQVAVRADAVHARRIVPTPVTGAGPYTAPGGTILVTGGTAGLGAVTARWLAERGAEHLALVSRRGPGTAGVDEVVRDLTGLGVRVSVHSCDVGDRESVGALVQELTAAGDVVRGVVHAAGLPQQVPLTDMDPADLADVVAVKVDGAVHLADLCPEAELFLLFSSGAGVWGSARQGAYAAGNAFLDAFARHRRDRGLPATSVAWGLWAAGGMTGDQEAVSFLRERGVRPMSVPRALEALERVLTAGETAVVVADVDWAAFAESYTSARPRPLLHRLVTPAAAVGERDEPREQTLRDRLAALPRAERSAELVRLVRRDAAAVLGSDAKAVPATTPFKDLGFDSLAAVRFRNRLAAHTGLRLPATLVFEHPNAAAVADLLHDRLGEAGEPTPVRSVGAGLAALEQALPDASDTERVELVERLERMLAGLRPEAGAGADAPTAGDDLGEAGVDELLDALERELDAR</sequence>
<feature type="domain" description="Ketosynthase family 3 (KS3)" evidence="8">
    <location>
        <begin position="556"/>
        <end position="980"/>
    </location>
</feature>
<dbReference type="InterPro" id="IPR001227">
    <property type="entry name" value="Ac_transferase_dom_sf"/>
</dbReference>
<dbReference type="InterPro" id="IPR057326">
    <property type="entry name" value="KR_dom"/>
</dbReference>
<keyword evidence="4" id="KW-0511">Multifunctional enzyme</keyword>
<evidence type="ECO:0000256" key="6">
    <source>
        <dbReference type="SAM" id="MobiDB-lite"/>
    </source>
</evidence>
<dbReference type="GO" id="GO:0031177">
    <property type="term" value="F:phosphopantetheine binding"/>
    <property type="evidence" value="ECO:0007669"/>
    <property type="project" value="InterPro"/>
</dbReference>
<dbReference type="GO" id="GO:0004312">
    <property type="term" value="F:fatty acid synthase activity"/>
    <property type="evidence" value="ECO:0007669"/>
    <property type="project" value="TreeGrafter"/>
</dbReference>
<dbReference type="InterPro" id="IPR050091">
    <property type="entry name" value="PKS_NRPS_Biosynth_Enz"/>
</dbReference>
<gene>
    <name evidence="9" type="primary">megAI</name>
</gene>
<dbReference type="SUPFAM" id="SSF53901">
    <property type="entry name" value="Thiolase-like"/>
    <property type="match status" value="2"/>
</dbReference>
<dbReference type="InterPro" id="IPR020841">
    <property type="entry name" value="PKS_Beta-ketoAc_synthase_dom"/>
</dbReference>
<dbReference type="PROSITE" id="PS50075">
    <property type="entry name" value="CARRIER"/>
    <property type="match status" value="3"/>
</dbReference>
<dbReference type="InterPro" id="IPR013968">
    <property type="entry name" value="PKS_KR"/>
</dbReference>
<dbReference type="InterPro" id="IPR016036">
    <property type="entry name" value="Malonyl_transacylase_ACP-bd"/>
</dbReference>
<dbReference type="Gene3D" id="3.40.47.10">
    <property type="match status" value="2"/>
</dbReference>
<evidence type="ECO:0000256" key="5">
    <source>
        <dbReference type="ARBA" id="ARBA00023315"/>
    </source>
</evidence>
<feature type="domain" description="Carrier" evidence="7">
    <location>
        <begin position="3388"/>
        <end position="3465"/>
    </location>
</feature>
<dbReference type="FunFam" id="3.40.47.10:FF:000019">
    <property type="entry name" value="Polyketide synthase type I"/>
    <property type="match status" value="2"/>
</dbReference>
<dbReference type="InterPro" id="IPR036291">
    <property type="entry name" value="NAD(P)-bd_dom_sf"/>
</dbReference>
<dbReference type="Gene3D" id="1.10.1200.10">
    <property type="entry name" value="ACP-like"/>
    <property type="match status" value="3"/>
</dbReference>
<dbReference type="InterPro" id="IPR014030">
    <property type="entry name" value="Ketoacyl_synth_N"/>
</dbReference>
<dbReference type="InterPro" id="IPR014043">
    <property type="entry name" value="Acyl_transferase_dom"/>
</dbReference>
<evidence type="ECO:0000256" key="4">
    <source>
        <dbReference type="ARBA" id="ARBA00023268"/>
    </source>
</evidence>
<feature type="domain" description="Ketosynthase family 3 (KS3)" evidence="8">
    <location>
        <begin position="2029"/>
        <end position="2453"/>
    </location>
</feature>
<dbReference type="FunFam" id="3.40.366.10:FF:000002">
    <property type="entry name" value="Probable polyketide synthase 2"/>
    <property type="match status" value="2"/>
</dbReference>
<dbReference type="SMART" id="SM00823">
    <property type="entry name" value="PKS_PP"/>
    <property type="match status" value="3"/>
</dbReference>
<dbReference type="Pfam" id="PF22621">
    <property type="entry name" value="CurL-like_PKS_C"/>
    <property type="match status" value="1"/>
</dbReference>
<dbReference type="SUPFAM" id="SSF51735">
    <property type="entry name" value="NAD(P)-binding Rossmann-fold domains"/>
    <property type="match status" value="4"/>
</dbReference>
<dbReference type="Gene3D" id="3.40.366.10">
    <property type="entry name" value="Malonyl-Coenzyme A Acyl Carrier Protein, domain 2"/>
    <property type="match status" value="3"/>
</dbReference>
<evidence type="ECO:0000256" key="1">
    <source>
        <dbReference type="ARBA" id="ARBA00022450"/>
    </source>
</evidence>
<evidence type="ECO:0000259" key="8">
    <source>
        <dbReference type="PROSITE" id="PS52004"/>
    </source>
</evidence>
<dbReference type="InterPro" id="IPR006162">
    <property type="entry name" value="Ppantetheine_attach_site"/>
</dbReference>
<dbReference type="SUPFAM" id="SSF52151">
    <property type="entry name" value="FabD/lysophospholipase-like"/>
    <property type="match status" value="3"/>
</dbReference>
<keyword evidence="1" id="KW-0596">Phosphopantetheine</keyword>
<dbReference type="InterPro" id="IPR018201">
    <property type="entry name" value="Ketoacyl_synth_AS"/>
</dbReference>
<dbReference type="SMART" id="SM00827">
    <property type="entry name" value="PKS_AT"/>
    <property type="match status" value="3"/>
</dbReference>
<organism evidence="9">
    <name type="scientific">Micromonospora megalomicea subsp. nigra</name>
    <dbReference type="NCBI Taxonomy" id="136926"/>
    <lineage>
        <taxon>Bacteria</taxon>
        <taxon>Bacillati</taxon>
        <taxon>Actinomycetota</taxon>
        <taxon>Actinomycetes</taxon>
        <taxon>Micromonosporales</taxon>
        <taxon>Micromonosporaceae</taxon>
        <taxon>Micromonospora</taxon>
    </lineage>
</organism>
<keyword evidence="3" id="KW-0808">Transferase</keyword>
<dbReference type="CDD" id="cd08952">
    <property type="entry name" value="KR_1_SDR_x"/>
    <property type="match status" value="2"/>
</dbReference>
<dbReference type="SMART" id="SM00822">
    <property type="entry name" value="PKS_KR"/>
    <property type="match status" value="2"/>
</dbReference>
<dbReference type="SUPFAM" id="SSF47336">
    <property type="entry name" value="ACP-like"/>
    <property type="match status" value="3"/>
</dbReference>
<accession>Q9F830</accession>
<dbReference type="GO" id="GO:0006633">
    <property type="term" value="P:fatty acid biosynthetic process"/>
    <property type="evidence" value="ECO:0007669"/>
    <property type="project" value="InterPro"/>
</dbReference>
<dbReference type="Pfam" id="PF08659">
    <property type="entry name" value="KR"/>
    <property type="match status" value="2"/>
</dbReference>
<dbReference type="Pfam" id="PF00698">
    <property type="entry name" value="Acyl_transf_1"/>
    <property type="match status" value="3"/>
</dbReference>
<dbReference type="PROSITE" id="PS52004">
    <property type="entry name" value="KS3_2"/>
    <property type="match status" value="2"/>
</dbReference>
<feature type="domain" description="Carrier" evidence="7">
    <location>
        <begin position="462"/>
        <end position="537"/>
    </location>
</feature>
<dbReference type="Pfam" id="PF00550">
    <property type="entry name" value="PP-binding"/>
    <property type="match status" value="3"/>
</dbReference>
<dbReference type="InterPro" id="IPR014031">
    <property type="entry name" value="Ketoacyl_synth_C"/>
</dbReference>
<dbReference type="InterPro" id="IPR020806">
    <property type="entry name" value="PKS_PP-bd"/>
</dbReference>
<dbReference type="InterPro" id="IPR009081">
    <property type="entry name" value="PP-bd_ACP"/>
</dbReference>
<dbReference type="SMART" id="SM00825">
    <property type="entry name" value="PKS_KS"/>
    <property type="match status" value="2"/>
</dbReference>
<name>Q9F830_MICMH</name>
<dbReference type="GO" id="GO:0004315">
    <property type="term" value="F:3-oxoacyl-[acyl-carrier-protein] synthase activity"/>
    <property type="evidence" value="ECO:0007669"/>
    <property type="project" value="InterPro"/>
</dbReference>
<dbReference type="EMBL" id="AF263245">
    <property type="protein sequence ID" value="AAG13917.1"/>
    <property type="molecule type" value="Genomic_DNA"/>
</dbReference>
<dbReference type="CDD" id="cd00833">
    <property type="entry name" value="PKS"/>
    <property type="match status" value="2"/>
</dbReference>
<keyword evidence="5" id="KW-0012">Acyltransferase</keyword>
<dbReference type="PROSITE" id="PS00012">
    <property type="entry name" value="PHOSPHOPANTETHEINE"/>
    <property type="match status" value="2"/>
</dbReference>
<dbReference type="InterPro" id="IPR032821">
    <property type="entry name" value="PKS_assoc"/>
</dbReference>